<dbReference type="EMBL" id="LSOG01000064">
    <property type="protein sequence ID" value="OEH46607.1"/>
    <property type="molecule type" value="Genomic_DNA"/>
</dbReference>
<organism evidence="1 2">
    <name type="scientific">Legionella parisiensis</name>
    <dbReference type="NCBI Taxonomy" id="45071"/>
    <lineage>
        <taxon>Bacteria</taxon>
        <taxon>Pseudomonadati</taxon>
        <taxon>Pseudomonadota</taxon>
        <taxon>Gammaproteobacteria</taxon>
        <taxon>Legionellales</taxon>
        <taxon>Legionellaceae</taxon>
        <taxon>Legionella</taxon>
    </lineage>
</organism>
<keyword evidence="2" id="KW-1185">Reference proteome</keyword>
<evidence type="ECO:0000313" key="2">
    <source>
        <dbReference type="Proteomes" id="UP000095229"/>
    </source>
</evidence>
<accession>A0A1E5JPY6</accession>
<dbReference type="SUPFAM" id="SSF52172">
    <property type="entry name" value="CheY-like"/>
    <property type="match status" value="1"/>
</dbReference>
<dbReference type="Gene3D" id="3.40.50.2300">
    <property type="match status" value="1"/>
</dbReference>
<evidence type="ECO:0008006" key="3">
    <source>
        <dbReference type="Google" id="ProtNLM"/>
    </source>
</evidence>
<dbReference type="Proteomes" id="UP000095229">
    <property type="component" value="Unassembled WGS sequence"/>
</dbReference>
<proteinExistence type="predicted"/>
<reference evidence="1 2" key="1">
    <citation type="submission" date="2016-02" db="EMBL/GenBank/DDBJ databases">
        <title>Secondary metabolites in Legionella.</title>
        <authorList>
            <person name="Tobias N.J."/>
            <person name="Bode H.B."/>
        </authorList>
    </citation>
    <scope>NUCLEOTIDE SEQUENCE [LARGE SCALE GENOMIC DNA]</scope>
    <source>
        <strain evidence="1 2">DSM 19216</strain>
    </source>
</reference>
<dbReference type="InterPro" id="IPR011006">
    <property type="entry name" value="CheY-like_superfamily"/>
</dbReference>
<evidence type="ECO:0000313" key="1">
    <source>
        <dbReference type="EMBL" id="OEH46607.1"/>
    </source>
</evidence>
<name>A0A1E5JPY6_9GAMM</name>
<dbReference type="AlphaFoldDB" id="A0A1E5JPY6"/>
<dbReference type="RefSeq" id="WP_240489480.1">
    <property type="nucleotide sequence ID" value="NZ_LSOG01000064.1"/>
</dbReference>
<dbReference type="PATRIC" id="fig|45071.7.peg.2555"/>
<protein>
    <recommendedName>
        <fullName evidence="3">Response regulatory domain-containing protein</fullName>
    </recommendedName>
</protein>
<sequence length="57" mass="6503">MYELDNSINFMLVDDDEIDIKDIQRTFKKNKINNPIHVATNGVDALNKLLGINGEKN</sequence>
<gene>
    <name evidence="1" type="ORF">lpari_02394</name>
</gene>
<comment type="caution">
    <text evidence="1">The sequence shown here is derived from an EMBL/GenBank/DDBJ whole genome shotgun (WGS) entry which is preliminary data.</text>
</comment>